<dbReference type="InterPro" id="IPR007387">
    <property type="entry name" value="TRAP_DctQ"/>
</dbReference>
<evidence type="ECO:0000256" key="9">
    <source>
        <dbReference type="RuleBase" id="RU369079"/>
    </source>
</evidence>
<gene>
    <name evidence="11" type="ORF">ACFFJ2_05965</name>
</gene>
<dbReference type="Pfam" id="PF04290">
    <property type="entry name" value="DctQ"/>
    <property type="match status" value="1"/>
</dbReference>
<dbReference type="EMBL" id="JBHLXD010000007">
    <property type="protein sequence ID" value="MFC0207945.1"/>
    <property type="molecule type" value="Genomic_DNA"/>
</dbReference>
<keyword evidence="3" id="KW-1003">Cell membrane</keyword>
<feature type="transmembrane region" description="Helical" evidence="9">
    <location>
        <begin position="92"/>
        <end position="110"/>
    </location>
</feature>
<evidence type="ECO:0000256" key="2">
    <source>
        <dbReference type="ARBA" id="ARBA00022448"/>
    </source>
</evidence>
<dbReference type="InterPro" id="IPR055348">
    <property type="entry name" value="DctQ"/>
</dbReference>
<sequence length="167" mass="18032">MLARLRWLADRLIGLAATIGALGLVVEVAVILADVTGRYFGRPLAGARDVSEMAMVVLVFGAMALCDRLGGHIAVDIFETRFPLWLRRAGDVASAILGMCLFLGIAWTVYESSKLSQLLNLSTNVINLPKVYFQWALSGFSVIAALGMALRAVELLVAGRDIREEPA</sequence>
<comment type="subcellular location">
    <subcellularLocation>
        <location evidence="1 9">Cell inner membrane</location>
        <topology evidence="1 9">Multi-pass membrane protein</topology>
    </subcellularLocation>
</comment>
<evidence type="ECO:0000256" key="5">
    <source>
        <dbReference type="ARBA" id="ARBA00022692"/>
    </source>
</evidence>
<keyword evidence="2 9" id="KW-0813">Transport</keyword>
<feature type="transmembrane region" description="Helical" evidence="9">
    <location>
        <begin position="53"/>
        <end position="71"/>
    </location>
</feature>
<dbReference type="PANTHER" id="PTHR35011">
    <property type="entry name" value="2,3-DIKETO-L-GULONATE TRAP TRANSPORTER SMALL PERMEASE PROTEIN YIAM"/>
    <property type="match status" value="1"/>
</dbReference>
<keyword evidence="7 9" id="KW-0472">Membrane</keyword>
<evidence type="ECO:0000313" key="12">
    <source>
        <dbReference type="Proteomes" id="UP001589755"/>
    </source>
</evidence>
<comment type="similarity">
    <text evidence="8 9">Belongs to the TRAP transporter small permease family.</text>
</comment>
<dbReference type="Proteomes" id="UP001589755">
    <property type="component" value="Unassembled WGS sequence"/>
</dbReference>
<keyword evidence="12" id="KW-1185">Reference proteome</keyword>
<evidence type="ECO:0000256" key="1">
    <source>
        <dbReference type="ARBA" id="ARBA00004429"/>
    </source>
</evidence>
<proteinExistence type="inferred from homology"/>
<comment type="subunit">
    <text evidence="9">The complex comprises the extracytoplasmic solute receptor protein and the two transmembrane proteins.</text>
</comment>
<dbReference type="RefSeq" id="WP_261520636.1">
    <property type="nucleotide sequence ID" value="NZ_JAODNW010000013.1"/>
</dbReference>
<accession>A0ABV6D5N0</accession>
<feature type="transmembrane region" description="Helical" evidence="9">
    <location>
        <begin position="12"/>
        <end position="33"/>
    </location>
</feature>
<protein>
    <recommendedName>
        <fullName evidence="9">TRAP transporter small permease protein</fullName>
    </recommendedName>
</protein>
<evidence type="ECO:0000256" key="4">
    <source>
        <dbReference type="ARBA" id="ARBA00022519"/>
    </source>
</evidence>
<evidence type="ECO:0000256" key="3">
    <source>
        <dbReference type="ARBA" id="ARBA00022475"/>
    </source>
</evidence>
<keyword evidence="6 9" id="KW-1133">Transmembrane helix</keyword>
<evidence type="ECO:0000259" key="10">
    <source>
        <dbReference type="Pfam" id="PF04290"/>
    </source>
</evidence>
<evidence type="ECO:0000256" key="7">
    <source>
        <dbReference type="ARBA" id="ARBA00023136"/>
    </source>
</evidence>
<feature type="transmembrane region" description="Helical" evidence="9">
    <location>
        <begin position="132"/>
        <end position="153"/>
    </location>
</feature>
<comment type="function">
    <text evidence="9">Part of the tripartite ATP-independent periplasmic (TRAP) transport system.</text>
</comment>
<name>A0ABV6D5N0_9HYPH</name>
<evidence type="ECO:0000256" key="6">
    <source>
        <dbReference type="ARBA" id="ARBA00022989"/>
    </source>
</evidence>
<evidence type="ECO:0000256" key="8">
    <source>
        <dbReference type="ARBA" id="ARBA00038436"/>
    </source>
</evidence>
<organism evidence="11 12">
    <name type="scientific">Chelativorans intermedius</name>
    <dbReference type="NCBI Taxonomy" id="515947"/>
    <lineage>
        <taxon>Bacteria</taxon>
        <taxon>Pseudomonadati</taxon>
        <taxon>Pseudomonadota</taxon>
        <taxon>Alphaproteobacteria</taxon>
        <taxon>Hyphomicrobiales</taxon>
        <taxon>Phyllobacteriaceae</taxon>
        <taxon>Chelativorans</taxon>
    </lineage>
</organism>
<comment type="caution">
    <text evidence="11">The sequence shown here is derived from an EMBL/GenBank/DDBJ whole genome shotgun (WGS) entry which is preliminary data.</text>
</comment>
<keyword evidence="4 9" id="KW-0997">Cell inner membrane</keyword>
<keyword evidence="5 9" id="KW-0812">Transmembrane</keyword>
<reference evidence="11 12" key="1">
    <citation type="submission" date="2024-09" db="EMBL/GenBank/DDBJ databases">
        <authorList>
            <person name="Sun Q."/>
            <person name="Mori K."/>
        </authorList>
    </citation>
    <scope>NUCLEOTIDE SEQUENCE [LARGE SCALE GENOMIC DNA]</scope>
    <source>
        <strain evidence="11 12">CCM 8543</strain>
    </source>
</reference>
<evidence type="ECO:0000313" key="11">
    <source>
        <dbReference type="EMBL" id="MFC0207945.1"/>
    </source>
</evidence>
<dbReference type="PANTHER" id="PTHR35011:SF2">
    <property type="entry name" value="2,3-DIKETO-L-GULONATE TRAP TRANSPORTER SMALL PERMEASE PROTEIN YIAM"/>
    <property type="match status" value="1"/>
</dbReference>
<feature type="domain" description="Tripartite ATP-independent periplasmic transporters DctQ component" evidence="10">
    <location>
        <begin position="28"/>
        <end position="156"/>
    </location>
</feature>